<dbReference type="Pfam" id="PF09394">
    <property type="entry name" value="Inhibitor_I42"/>
    <property type="match status" value="1"/>
</dbReference>
<gene>
    <name evidence="5" type="ORF">OMP39_04420</name>
</gene>
<dbReference type="PROSITE" id="PS51257">
    <property type="entry name" value="PROKAR_LIPOPROTEIN"/>
    <property type="match status" value="1"/>
</dbReference>
<dbReference type="InterPro" id="IPR007298">
    <property type="entry name" value="Cu-R_lipoprotein_NlpE"/>
</dbReference>
<feature type="domain" description="Proteinase inhibitor I42 chagasin" evidence="4">
    <location>
        <begin position="166"/>
        <end position="241"/>
    </location>
</feature>
<evidence type="ECO:0000256" key="1">
    <source>
        <dbReference type="ARBA" id="ARBA00022690"/>
    </source>
</evidence>
<keyword evidence="1" id="KW-0646">Protease inhibitor</keyword>
<evidence type="ECO:0000256" key="3">
    <source>
        <dbReference type="SAM" id="SignalP"/>
    </source>
</evidence>
<dbReference type="Proteomes" id="UP001163266">
    <property type="component" value="Chromosome"/>
</dbReference>
<keyword evidence="3" id="KW-0732">Signal</keyword>
<dbReference type="RefSeq" id="WP_264893584.1">
    <property type="nucleotide sequence ID" value="NZ_CP110257.1"/>
</dbReference>
<dbReference type="Gene3D" id="2.40.128.640">
    <property type="match status" value="1"/>
</dbReference>
<evidence type="ECO:0000313" key="6">
    <source>
        <dbReference type="Proteomes" id="UP001163266"/>
    </source>
</evidence>
<dbReference type="SUPFAM" id="SSF141066">
    <property type="entry name" value="ICP-like"/>
    <property type="match status" value="1"/>
</dbReference>
<accession>A0ABY6MUZ2</accession>
<organism evidence="5 6">
    <name type="scientific">Caldimonas aquatica</name>
    <dbReference type="NCBI Taxonomy" id="376175"/>
    <lineage>
        <taxon>Bacteria</taxon>
        <taxon>Pseudomonadati</taxon>
        <taxon>Pseudomonadota</taxon>
        <taxon>Betaproteobacteria</taxon>
        <taxon>Burkholderiales</taxon>
        <taxon>Sphaerotilaceae</taxon>
        <taxon>Caldimonas</taxon>
    </lineage>
</organism>
<dbReference type="EMBL" id="CP110257">
    <property type="protein sequence ID" value="UZD55831.1"/>
    <property type="molecule type" value="Genomic_DNA"/>
</dbReference>
<protein>
    <submittedName>
        <fullName evidence="5">Copper resistance protein NlpE N-terminal domain-containing protein</fullName>
    </submittedName>
</protein>
<evidence type="ECO:0000313" key="5">
    <source>
        <dbReference type="EMBL" id="UZD55831.1"/>
    </source>
</evidence>
<keyword evidence="2" id="KW-0789">Thiol protease inhibitor</keyword>
<feature type="signal peptide" evidence="3">
    <location>
        <begin position="1"/>
        <end position="21"/>
    </location>
</feature>
<dbReference type="InterPro" id="IPR036331">
    <property type="entry name" value="Chagasin-like_sf"/>
</dbReference>
<evidence type="ECO:0000256" key="2">
    <source>
        <dbReference type="ARBA" id="ARBA00022704"/>
    </source>
</evidence>
<keyword evidence="6" id="KW-1185">Reference proteome</keyword>
<dbReference type="InterPro" id="IPR018990">
    <property type="entry name" value="Prot_inh_I42_chagasin"/>
</dbReference>
<reference evidence="5" key="1">
    <citation type="submission" date="2022-10" db="EMBL/GenBank/DDBJ databases">
        <title>Complete genome sequence of Schlegelella aquatica LMG 23380.</title>
        <authorList>
            <person name="Musilova J."/>
            <person name="Kourilova X."/>
            <person name="Bezdicek M."/>
            <person name="Hermankova K."/>
            <person name="Obruca S."/>
            <person name="Sedlar K."/>
        </authorList>
    </citation>
    <scope>NUCLEOTIDE SEQUENCE</scope>
    <source>
        <strain evidence="5">LMG 23380</strain>
    </source>
</reference>
<feature type="chain" id="PRO_5046054599" evidence="3">
    <location>
        <begin position="22"/>
        <end position="251"/>
    </location>
</feature>
<name>A0ABY6MUZ2_9BURK</name>
<sequence>MIQRWSITAVAAALLGLAGCAASPRAPEVPPPGTLRYVGVLPCAECPGLRTELWLMRAADGTPSGYRMTQQPLGAPKDAAAENRGSWVLGSGAADDPRAVVIQTDPDQPARMRSFRQAGPWVLRALDHQLQELPAAWPRSLVRVPDDLPPQALVLTAGDRLVRHAVRAGQEVALILPARAAEGWRWRVADAPPGLQPLAHVGHVPDPASPGSGFDVLRFRAVGTGVMNLRAQYTREGGAVAQTLPYELEVR</sequence>
<evidence type="ECO:0000259" key="4">
    <source>
        <dbReference type="Pfam" id="PF09394"/>
    </source>
</evidence>
<dbReference type="Pfam" id="PF04170">
    <property type="entry name" value="NlpE"/>
    <property type="match status" value="1"/>
</dbReference>
<proteinExistence type="predicted"/>